<evidence type="ECO:0000313" key="3">
    <source>
        <dbReference type="EMBL" id="TDW60120.1"/>
    </source>
</evidence>
<dbReference type="Proteomes" id="UP000243640">
    <property type="component" value="Unassembled WGS sequence"/>
</dbReference>
<accession>A0A235CNA3</accession>
<protein>
    <submittedName>
        <fullName evidence="2">DUF3149 domain-containing protein</fullName>
    </submittedName>
    <submittedName>
        <fullName evidence="3">Uncharacterized protein DUF3149</fullName>
    </submittedName>
</protein>
<proteinExistence type="predicted"/>
<evidence type="ECO:0000313" key="5">
    <source>
        <dbReference type="Proteomes" id="UP000295058"/>
    </source>
</evidence>
<reference evidence="2 4" key="1">
    <citation type="submission" date="2017-08" db="EMBL/GenBank/DDBJ databases">
        <title>Draft Genome Sequence of the Marine Bacterium Oceanimonas baumannii ATCC 700832.</title>
        <authorList>
            <person name="Mcclelland W.D."/>
            <person name="Brennan M.A."/>
            <person name="Trachtenberg A.M."/>
            <person name="Maclea K.S."/>
        </authorList>
    </citation>
    <scope>NUCLEOTIDE SEQUENCE [LARGE SCALE GENOMIC DNA]</scope>
    <source>
        <strain evidence="2 4">ATCC 700832</strain>
    </source>
</reference>
<keyword evidence="1" id="KW-1133">Transmembrane helix</keyword>
<keyword evidence="1" id="KW-0812">Transmembrane</keyword>
<dbReference type="Proteomes" id="UP000295058">
    <property type="component" value="Unassembled WGS sequence"/>
</dbReference>
<dbReference type="AlphaFoldDB" id="A0A235CNA3"/>
<feature type="transmembrane region" description="Helical" evidence="1">
    <location>
        <begin position="15"/>
        <end position="37"/>
    </location>
</feature>
<evidence type="ECO:0000313" key="2">
    <source>
        <dbReference type="EMBL" id="OYD25864.1"/>
    </source>
</evidence>
<evidence type="ECO:0000256" key="1">
    <source>
        <dbReference type="SAM" id="Phobius"/>
    </source>
</evidence>
<dbReference type="EMBL" id="SODO01000003">
    <property type="protein sequence ID" value="TDW60120.1"/>
    <property type="molecule type" value="Genomic_DNA"/>
</dbReference>
<dbReference type="OrthoDB" id="6388826at2"/>
<sequence length="50" mass="5610">MAFWLDLMFGSDVGFMSMMVIIATTLLISFYAGYFIYKVMKSDPNGEAGK</sequence>
<keyword evidence="5" id="KW-1185">Reference proteome</keyword>
<reference evidence="3 5" key="2">
    <citation type="submission" date="2019-03" db="EMBL/GenBank/DDBJ databases">
        <title>Genomic Encyclopedia of Archaeal and Bacterial Type Strains, Phase II (KMG-II): from individual species to whole genera.</title>
        <authorList>
            <person name="Goeker M."/>
        </authorList>
    </citation>
    <scope>NUCLEOTIDE SEQUENCE [LARGE SCALE GENOMIC DNA]</scope>
    <source>
        <strain evidence="3 5">DSM 15594</strain>
    </source>
</reference>
<name>A0A235CNA3_9GAMM</name>
<gene>
    <name evidence="2" type="ORF">B6S09_03230</name>
    <name evidence="3" type="ORF">LY04_01113</name>
</gene>
<keyword evidence="1" id="KW-0472">Membrane</keyword>
<dbReference type="RefSeq" id="WP_094277053.1">
    <property type="nucleotide sequence ID" value="NZ_JAJGNK010000002.1"/>
</dbReference>
<dbReference type="EMBL" id="NQJF01000002">
    <property type="protein sequence ID" value="OYD25864.1"/>
    <property type="molecule type" value="Genomic_DNA"/>
</dbReference>
<evidence type="ECO:0000313" key="4">
    <source>
        <dbReference type="Proteomes" id="UP000243640"/>
    </source>
</evidence>
<dbReference type="Pfam" id="PF11346">
    <property type="entry name" value="DUF3149"/>
    <property type="match status" value="1"/>
</dbReference>
<organism evidence="2 4">
    <name type="scientific">Oceanimonas baumannii</name>
    <dbReference type="NCBI Taxonomy" id="129578"/>
    <lineage>
        <taxon>Bacteria</taxon>
        <taxon>Pseudomonadati</taxon>
        <taxon>Pseudomonadota</taxon>
        <taxon>Gammaproteobacteria</taxon>
        <taxon>Aeromonadales</taxon>
        <taxon>Aeromonadaceae</taxon>
        <taxon>Oceanimonas</taxon>
    </lineage>
</organism>
<comment type="caution">
    <text evidence="2">The sequence shown here is derived from an EMBL/GenBank/DDBJ whole genome shotgun (WGS) entry which is preliminary data.</text>
</comment>
<dbReference type="InterPro" id="IPR021494">
    <property type="entry name" value="DUF3149"/>
</dbReference>